<proteinExistence type="predicted"/>
<sequence>MSAPIFVRPLSEKEQQQLKAGLRSSDAFVLRCCQILLASARQERATAIAKQLGCDDQTVRNVIKGFNTKGFAVLQAGSSRPHCLHQAREDRDLPRLQELMQRGPRSFGKPTSVWTRDLLAEICQQEGLTQSLVSGETIRQAVLRLGEAWKRAKHRINRPDPLYQQKNGARPTDRLGKPAA</sequence>
<feature type="region of interest" description="Disordered" evidence="1">
    <location>
        <begin position="156"/>
        <end position="180"/>
    </location>
</feature>
<dbReference type="InterPro" id="IPR055247">
    <property type="entry name" value="InsJ-like_HTH"/>
</dbReference>
<dbReference type="EMBL" id="AP019376">
    <property type="protein sequence ID" value="BBH87308.1"/>
    <property type="molecule type" value="Genomic_DNA"/>
</dbReference>
<dbReference type="Pfam" id="PF13518">
    <property type="entry name" value="HTH_28"/>
    <property type="match status" value="1"/>
</dbReference>
<evidence type="ECO:0000259" key="2">
    <source>
        <dbReference type="Pfam" id="PF13518"/>
    </source>
</evidence>
<feature type="domain" description="Insertion element IS150 protein InsJ-like helix-turn-helix" evidence="2">
    <location>
        <begin position="34"/>
        <end position="82"/>
    </location>
</feature>
<gene>
    <name evidence="3" type="ORF">KTC_20590</name>
</gene>
<dbReference type="InterPro" id="IPR009057">
    <property type="entry name" value="Homeodomain-like_sf"/>
</dbReference>
<dbReference type="SUPFAM" id="SSF46689">
    <property type="entry name" value="Homeodomain-like"/>
    <property type="match status" value="1"/>
</dbReference>
<evidence type="ECO:0000313" key="3">
    <source>
        <dbReference type="EMBL" id="BBH87308.1"/>
    </source>
</evidence>
<evidence type="ECO:0000256" key="1">
    <source>
        <dbReference type="SAM" id="MobiDB-lite"/>
    </source>
</evidence>
<protein>
    <recommendedName>
        <fullName evidence="2">Insertion element IS150 protein InsJ-like helix-turn-helix domain-containing protein</fullName>
    </recommendedName>
</protein>
<feature type="compositionally biased region" description="Basic and acidic residues" evidence="1">
    <location>
        <begin position="171"/>
        <end position="180"/>
    </location>
</feature>
<reference evidence="3" key="1">
    <citation type="submission" date="2018-12" db="EMBL/GenBank/DDBJ databases">
        <title>Novel natural products biosynthetic potential of the class Ktedonobacteria.</title>
        <authorList>
            <person name="Zheng Y."/>
            <person name="Saitou A."/>
            <person name="Wang C.M."/>
            <person name="Toyoda A."/>
            <person name="Minakuchi Y."/>
            <person name="Sekiguchi Y."/>
            <person name="Ueda K."/>
            <person name="Takano H."/>
            <person name="Sakai Y."/>
            <person name="Yokota A."/>
            <person name="Yabe S."/>
        </authorList>
    </citation>
    <scope>NUCLEOTIDE SEQUENCE</scope>
    <source>
        <strain evidence="3">COM3</strain>
    </source>
</reference>
<organism evidence="3">
    <name type="scientific">Thermosporothrix sp. COM3</name>
    <dbReference type="NCBI Taxonomy" id="2490863"/>
    <lineage>
        <taxon>Bacteria</taxon>
        <taxon>Bacillati</taxon>
        <taxon>Chloroflexota</taxon>
        <taxon>Ktedonobacteria</taxon>
        <taxon>Ktedonobacterales</taxon>
        <taxon>Thermosporotrichaceae</taxon>
        <taxon>Thermosporothrix</taxon>
    </lineage>
</organism>
<dbReference type="AlphaFoldDB" id="A0A455SIW3"/>
<name>A0A455SIW3_9CHLR</name>
<accession>A0A455SIW3</accession>